<name>A0A5N6UD92_ASPTM</name>
<organism evidence="1 2">
    <name type="scientific">Aspergillus tamarii</name>
    <dbReference type="NCBI Taxonomy" id="41984"/>
    <lineage>
        <taxon>Eukaryota</taxon>
        <taxon>Fungi</taxon>
        <taxon>Dikarya</taxon>
        <taxon>Ascomycota</taxon>
        <taxon>Pezizomycotina</taxon>
        <taxon>Eurotiomycetes</taxon>
        <taxon>Eurotiomycetidae</taxon>
        <taxon>Eurotiales</taxon>
        <taxon>Aspergillaceae</taxon>
        <taxon>Aspergillus</taxon>
        <taxon>Aspergillus subgen. Circumdati</taxon>
    </lineage>
</organism>
<reference evidence="1 2" key="1">
    <citation type="submission" date="2019-04" db="EMBL/GenBank/DDBJ databases">
        <title>Friends and foes A comparative genomics study of 23 Aspergillus species from section Flavi.</title>
        <authorList>
            <consortium name="DOE Joint Genome Institute"/>
            <person name="Kjaerbolling I."/>
            <person name="Vesth T."/>
            <person name="Frisvad J.C."/>
            <person name="Nybo J.L."/>
            <person name="Theobald S."/>
            <person name="Kildgaard S."/>
            <person name="Isbrandt T."/>
            <person name="Kuo A."/>
            <person name="Sato A."/>
            <person name="Lyhne E.K."/>
            <person name="Kogle M.E."/>
            <person name="Wiebenga A."/>
            <person name="Kun R.S."/>
            <person name="Lubbers R.J."/>
            <person name="Makela M.R."/>
            <person name="Barry K."/>
            <person name="Chovatia M."/>
            <person name="Clum A."/>
            <person name="Daum C."/>
            <person name="Haridas S."/>
            <person name="He G."/>
            <person name="LaButti K."/>
            <person name="Lipzen A."/>
            <person name="Mondo S."/>
            <person name="Riley R."/>
            <person name="Salamov A."/>
            <person name="Simmons B.A."/>
            <person name="Magnuson J.K."/>
            <person name="Henrissat B."/>
            <person name="Mortensen U.H."/>
            <person name="Larsen T.O."/>
            <person name="Devries R.P."/>
            <person name="Grigoriev I.V."/>
            <person name="Machida M."/>
            <person name="Baker S.E."/>
            <person name="Andersen M.R."/>
        </authorList>
    </citation>
    <scope>NUCLEOTIDE SEQUENCE [LARGE SCALE GENOMIC DNA]</scope>
    <source>
        <strain evidence="1 2">CBS 117626</strain>
    </source>
</reference>
<dbReference type="EMBL" id="ML738756">
    <property type="protein sequence ID" value="KAE8156565.1"/>
    <property type="molecule type" value="Genomic_DNA"/>
</dbReference>
<dbReference type="Proteomes" id="UP000326950">
    <property type="component" value="Unassembled WGS sequence"/>
</dbReference>
<accession>A0A5N6UD92</accession>
<keyword evidence="2" id="KW-1185">Reference proteome</keyword>
<dbReference type="AlphaFoldDB" id="A0A5N6UD92"/>
<sequence length="71" mass="8067">MFCLQEMLWMVRSITALLAPHLLLETRQTVQRPVTTLCHPPFYSRKASDSASSILSLGLLPPTFTILFYGR</sequence>
<evidence type="ECO:0000313" key="2">
    <source>
        <dbReference type="Proteomes" id="UP000326950"/>
    </source>
</evidence>
<protein>
    <submittedName>
        <fullName evidence="1">Uncharacterized protein</fullName>
    </submittedName>
</protein>
<evidence type="ECO:0000313" key="1">
    <source>
        <dbReference type="EMBL" id="KAE8156565.1"/>
    </source>
</evidence>
<gene>
    <name evidence="1" type="ORF">BDV40DRAFT_280787</name>
</gene>
<proteinExistence type="predicted"/>